<dbReference type="EMBL" id="CCBP010000076">
    <property type="protein sequence ID" value="CDO70338.1"/>
    <property type="molecule type" value="Genomic_DNA"/>
</dbReference>
<comment type="caution">
    <text evidence="2">The sequence shown here is derived from an EMBL/GenBank/DDBJ whole genome shotgun (WGS) entry which is preliminary data.</text>
</comment>
<feature type="region of interest" description="Disordered" evidence="1">
    <location>
        <begin position="1"/>
        <end position="35"/>
    </location>
</feature>
<dbReference type="Proteomes" id="UP000029665">
    <property type="component" value="Unassembled WGS sequence"/>
</dbReference>
<name>A0A060SD89_PYCCI</name>
<dbReference type="AlphaFoldDB" id="A0A060SD89"/>
<keyword evidence="3" id="KW-1185">Reference proteome</keyword>
<evidence type="ECO:0000256" key="1">
    <source>
        <dbReference type="SAM" id="MobiDB-lite"/>
    </source>
</evidence>
<sequence>MDAIPSPSPAAQLALRHARPASRPSTFRPPAHPSVRAPAQLIAIKFAHRDKLRAQATTDAPFLPHQRICPAAPLSPARCSDSPHASHGGQRGPSGASNRIALLRSGPRSRPCRLKSVSTTGSGNELPVVGLDEGPCFHGPPARVLAPRAPRPLNSQGKHTYHRMCALHIRDAP</sequence>
<dbReference type="HOGENOM" id="CLU_1548396_0_0_1"/>
<evidence type="ECO:0000313" key="3">
    <source>
        <dbReference type="Proteomes" id="UP000029665"/>
    </source>
</evidence>
<accession>A0A060SD89</accession>
<proteinExistence type="predicted"/>
<gene>
    <name evidence="2" type="ORF">BN946_scf184843.g27</name>
</gene>
<feature type="region of interest" description="Disordered" evidence="1">
    <location>
        <begin position="73"/>
        <end position="120"/>
    </location>
</feature>
<organism evidence="2 3">
    <name type="scientific">Pycnoporus cinnabarinus</name>
    <name type="common">Cinnabar-red polypore</name>
    <name type="synonym">Trametes cinnabarina</name>
    <dbReference type="NCBI Taxonomy" id="5643"/>
    <lineage>
        <taxon>Eukaryota</taxon>
        <taxon>Fungi</taxon>
        <taxon>Dikarya</taxon>
        <taxon>Basidiomycota</taxon>
        <taxon>Agaricomycotina</taxon>
        <taxon>Agaricomycetes</taxon>
        <taxon>Polyporales</taxon>
        <taxon>Polyporaceae</taxon>
        <taxon>Trametes</taxon>
    </lineage>
</organism>
<evidence type="ECO:0000313" key="2">
    <source>
        <dbReference type="EMBL" id="CDO70338.1"/>
    </source>
</evidence>
<reference evidence="2" key="1">
    <citation type="submission" date="2014-01" db="EMBL/GenBank/DDBJ databases">
        <title>The genome of the white-rot fungus Pycnoporus cinnabarinus: a basidiomycete model with a versatile arsenal for lignocellulosic biomass breakdown.</title>
        <authorList>
            <person name="Levasseur A."/>
            <person name="Lomascolo A."/>
            <person name="Ruiz-Duenas F.J."/>
            <person name="Uzan E."/>
            <person name="Piumi F."/>
            <person name="Kues U."/>
            <person name="Ram A.F.J."/>
            <person name="Murat C."/>
            <person name="Haon M."/>
            <person name="Benoit I."/>
            <person name="Arfi Y."/>
            <person name="Chevret D."/>
            <person name="Drula E."/>
            <person name="Kwon M.J."/>
            <person name="Gouret P."/>
            <person name="Lesage-Meessen L."/>
            <person name="Lombard V."/>
            <person name="Mariette J."/>
            <person name="Noirot C."/>
            <person name="Park J."/>
            <person name="Patyshakuliyeva A."/>
            <person name="Wieneger R.A.B."/>
            <person name="Wosten H.A.B."/>
            <person name="Martin F."/>
            <person name="Coutinho P.M."/>
            <person name="de Vries R."/>
            <person name="Martinez A.T."/>
            <person name="Klopp C."/>
            <person name="Pontarotti P."/>
            <person name="Henrissat B."/>
            <person name="Record E."/>
        </authorList>
    </citation>
    <scope>NUCLEOTIDE SEQUENCE [LARGE SCALE GENOMIC DNA]</scope>
    <source>
        <strain evidence="2">BRFM137</strain>
    </source>
</reference>
<protein>
    <submittedName>
        <fullName evidence="2">Uncharacterized protein</fullName>
    </submittedName>
</protein>